<sequence>MNQSRRHNSAPAPTFCVNRPNIHKHKPSSRKTSLTTSLNNESSQPETRSPTDGAQGPIERRHPSDKKRKTSFVVNNPNTWKTQQLILETEDAKIENDVISRQTETGQSNNKISTHDCTKSQAQDLEGMPEWKRKLFERKMSRQPQSVDNS</sequence>
<feature type="region of interest" description="Disordered" evidence="1">
    <location>
        <begin position="1"/>
        <end position="76"/>
    </location>
</feature>
<name>A0ABP0H3X1_CLALP</name>
<feature type="compositionally biased region" description="Low complexity" evidence="1">
    <location>
        <begin position="32"/>
        <end position="43"/>
    </location>
</feature>
<dbReference type="Proteomes" id="UP001642483">
    <property type="component" value="Unassembled WGS sequence"/>
</dbReference>
<evidence type="ECO:0000313" key="3">
    <source>
        <dbReference type="Proteomes" id="UP001642483"/>
    </source>
</evidence>
<evidence type="ECO:0000313" key="2">
    <source>
        <dbReference type="EMBL" id="CAK8698248.1"/>
    </source>
</evidence>
<protein>
    <submittedName>
        <fullName evidence="2">Uncharacterized protein</fullName>
    </submittedName>
</protein>
<feature type="region of interest" description="Disordered" evidence="1">
    <location>
        <begin position="100"/>
        <end position="127"/>
    </location>
</feature>
<proteinExistence type="predicted"/>
<gene>
    <name evidence="2" type="ORF">CVLEPA_LOCUS31705</name>
</gene>
<accession>A0ABP0H3X1</accession>
<keyword evidence="3" id="KW-1185">Reference proteome</keyword>
<feature type="compositionally biased region" description="Polar residues" evidence="1">
    <location>
        <begin position="100"/>
        <end position="112"/>
    </location>
</feature>
<evidence type="ECO:0000256" key="1">
    <source>
        <dbReference type="SAM" id="MobiDB-lite"/>
    </source>
</evidence>
<comment type="caution">
    <text evidence="2">The sequence shown here is derived from an EMBL/GenBank/DDBJ whole genome shotgun (WGS) entry which is preliminary data.</text>
</comment>
<dbReference type="EMBL" id="CAWYQH010000174">
    <property type="protein sequence ID" value="CAK8698248.1"/>
    <property type="molecule type" value="Genomic_DNA"/>
</dbReference>
<organism evidence="2 3">
    <name type="scientific">Clavelina lepadiformis</name>
    <name type="common">Light-bulb sea squirt</name>
    <name type="synonym">Ascidia lepadiformis</name>
    <dbReference type="NCBI Taxonomy" id="159417"/>
    <lineage>
        <taxon>Eukaryota</taxon>
        <taxon>Metazoa</taxon>
        <taxon>Chordata</taxon>
        <taxon>Tunicata</taxon>
        <taxon>Ascidiacea</taxon>
        <taxon>Aplousobranchia</taxon>
        <taxon>Clavelinidae</taxon>
        <taxon>Clavelina</taxon>
    </lineage>
</organism>
<reference evidence="2 3" key="1">
    <citation type="submission" date="2024-02" db="EMBL/GenBank/DDBJ databases">
        <authorList>
            <person name="Daric V."/>
            <person name="Darras S."/>
        </authorList>
    </citation>
    <scope>NUCLEOTIDE SEQUENCE [LARGE SCALE GENOMIC DNA]</scope>
</reference>